<gene>
    <name evidence="1" type="ORF">RE476_02630</name>
</gene>
<evidence type="ECO:0000313" key="1">
    <source>
        <dbReference type="EMBL" id="WMW22734.1"/>
    </source>
</evidence>
<dbReference type="EMBL" id="CP133594">
    <property type="protein sequence ID" value="WMW22734.1"/>
    <property type="molecule type" value="Genomic_DNA"/>
</dbReference>
<keyword evidence="2" id="KW-1185">Reference proteome</keyword>
<dbReference type="RefSeq" id="WP_309308849.1">
    <property type="nucleotide sequence ID" value="NZ_CP133594.1"/>
</dbReference>
<organism evidence="1 2">
    <name type="scientific">Methanolobus mangrovi</name>
    <dbReference type="NCBI Taxonomy" id="3072977"/>
    <lineage>
        <taxon>Archaea</taxon>
        <taxon>Methanobacteriati</taxon>
        <taxon>Methanobacteriota</taxon>
        <taxon>Stenosarchaea group</taxon>
        <taxon>Methanomicrobia</taxon>
        <taxon>Methanosarcinales</taxon>
        <taxon>Methanosarcinaceae</taxon>
        <taxon>Methanolobus</taxon>
    </lineage>
</organism>
<protein>
    <submittedName>
        <fullName evidence="1">Uncharacterized protein</fullName>
    </submittedName>
</protein>
<dbReference type="Proteomes" id="UP001183006">
    <property type="component" value="Chromosome"/>
</dbReference>
<accession>A0AA51UH08</accession>
<sequence length="122" mass="12845">MTTIPDAGLDRVANLIASDFTYMATGSSSTAEATTDTALGSENTLNGSARDVAGTITAPATEATGVTKWVHTFNFTGAVTIREIAIFNASDDMLIRNVLTADKNYVDGESVTITVTHTQQRV</sequence>
<dbReference type="AlphaFoldDB" id="A0AA51UH08"/>
<proteinExistence type="predicted"/>
<dbReference type="GeneID" id="84229001"/>
<dbReference type="KEGG" id="mmav:RE476_02630"/>
<evidence type="ECO:0000313" key="2">
    <source>
        <dbReference type="Proteomes" id="UP001183006"/>
    </source>
</evidence>
<name>A0AA51UH08_9EURY</name>
<reference evidence="1" key="1">
    <citation type="submission" date="2023-08" db="EMBL/GenBank/DDBJ databases">
        <title>Methanolobus mangrovi sp. nov. and Methanolobus sediminis sp. nov, two novel methylotrophic methanogens isolated from mangrove sediments in China.</title>
        <authorList>
            <person name="Zhou J."/>
        </authorList>
    </citation>
    <scope>NUCLEOTIDE SEQUENCE</scope>
    <source>
        <strain evidence="1">FTZ2</strain>
    </source>
</reference>